<dbReference type="InParanoid" id="A0A152A4T7"/>
<dbReference type="AlphaFoldDB" id="A0A152A4T7"/>
<evidence type="ECO:0000313" key="2">
    <source>
        <dbReference type="EMBL" id="KYR01260.1"/>
    </source>
</evidence>
<accession>A0A152A4T7</accession>
<proteinExistence type="predicted"/>
<keyword evidence="3" id="KW-1185">Reference proteome</keyword>
<comment type="caution">
    <text evidence="2">The sequence shown here is derived from an EMBL/GenBank/DDBJ whole genome shotgun (WGS) entry which is preliminary data.</text>
</comment>
<sequence length="1169" mass="137727">MIIKEINRKYFLDEFESLYNNSYYSGLFKEFNQLFLESKFNYNKLKNTIIPLFIQTLEEWIGQKNPDDVALDTFCKNLFDNNVKMDFMDYSSLWQFMKWLQSSNSLLRKLAILLYSHFITLKRKSLVHRNLIDMKYILSIIVNDENESVRELYQDYLESFGELSNLPLSFQLEIYPLILNSKLFDSKKEMNSNITKIPNPFNQMYSCTITSTPTSSSTSSSSLQFYINPSKITFKSLITVDLIIDCFIKQYDRNENFTIESLIFICYFEISHKSSLSENLKQSIITIYKKNINNLLKFNNNNSNNSNNNNNNNSNNNNRNSKNNINSSNIFDYFISLQNIIYQDTLNYKDNELLSFTLSYFLTTKNQPNQLVQFIEIVSQQSDILINLKKIQILENLFKILRVCGDCQMKSKIIQIFEKHFQIFVSVGVEFSKQLIKVILKDCEVINYSQNYQNLIKMLVETSDNSHLFKPLGVFNNSNYFEKLFSKFEYSNSVGLLNTLVTSLKNCTAKQLEELNQKYHNRLYQLLMNPKNHKSIPLHRYKLIDPLKFLSLNGTIKKLSLEPVRKEIFDNIQEYNILEISGQLIKFSSLFIQSEEYVEIAIGYILKFDEIYSKHEVSQERHEILVEFLALLIELINLKDNHLVKKYHNQLLPIQLKYLRHQILSGDTSNLVVVINYLIIHNGHELILNNIFDFLSKLDNQFYSSQRFILNRLDYTHDILLSYSIIFKNFPYLILTVYTPHQVFQMVAKLLNRFVYYSCYYETLFNSSYIPKISPYISDILNFLISIDTQDSHEFYKLLPQLILEYNHIKNPRHQYFSFFLFLLYDALPHIKNRDCKEYLMSLCVKEFKTLVPSFDPLYPLVSNLKTQEKLKEIFSNSLDDSIKLDSNLKILPPVPMLPDLLYRKIVLQCFQNNTENTSGLKKKKAFPSSELLSLSLVSWKFHSIMSEMLCNIDSCNISIKNDVEDLNYCRYSLLKKPPVYLRYTSLPRFRFQNIEQIINGVQTLEIDCIHVHNDHNMIFCNIFPQLKHLICSGTFKTRLLERIFYSNQGLETFTKNFSNEKTKFNSMEFPTINNIYSKLIETQYLTLQKIIFNIQIDLSNDKNHLYSTLNFIQRIINSSSKNININLSYFVSVSIFKGTIQTTQYNLTIEDINQTISDEIDNLIKLNL</sequence>
<evidence type="ECO:0000256" key="1">
    <source>
        <dbReference type="SAM" id="MobiDB-lite"/>
    </source>
</evidence>
<dbReference type="Proteomes" id="UP000076078">
    <property type="component" value="Unassembled WGS sequence"/>
</dbReference>
<evidence type="ECO:0000313" key="3">
    <source>
        <dbReference type="Proteomes" id="UP000076078"/>
    </source>
</evidence>
<gene>
    <name evidence="2" type="ORF">DLAC_02381</name>
</gene>
<feature type="region of interest" description="Disordered" evidence="1">
    <location>
        <begin position="299"/>
        <end position="321"/>
    </location>
</feature>
<name>A0A152A4T7_TIELA</name>
<protein>
    <submittedName>
        <fullName evidence="2">Uncharacterized protein</fullName>
    </submittedName>
</protein>
<dbReference type="EMBL" id="LODT01000011">
    <property type="protein sequence ID" value="KYR01260.1"/>
    <property type="molecule type" value="Genomic_DNA"/>
</dbReference>
<organism evidence="2 3">
    <name type="scientific">Tieghemostelium lacteum</name>
    <name type="common">Slime mold</name>
    <name type="synonym">Dictyostelium lacteum</name>
    <dbReference type="NCBI Taxonomy" id="361077"/>
    <lineage>
        <taxon>Eukaryota</taxon>
        <taxon>Amoebozoa</taxon>
        <taxon>Evosea</taxon>
        <taxon>Eumycetozoa</taxon>
        <taxon>Dictyostelia</taxon>
        <taxon>Dictyosteliales</taxon>
        <taxon>Raperosteliaceae</taxon>
        <taxon>Tieghemostelium</taxon>
    </lineage>
</organism>
<reference evidence="2 3" key="1">
    <citation type="submission" date="2015-12" db="EMBL/GenBank/DDBJ databases">
        <title>Dictyostelia acquired genes for synthesis and detection of signals that induce cell-type specialization by lateral gene transfer from prokaryotes.</title>
        <authorList>
            <person name="Gloeckner G."/>
            <person name="Schaap P."/>
        </authorList>
    </citation>
    <scope>NUCLEOTIDE SEQUENCE [LARGE SCALE GENOMIC DNA]</scope>
    <source>
        <strain evidence="2 3">TK</strain>
    </source>
</reference>